<dbReference type="AlphaFoldDB" id="A0A699X7G1"/>
<reference evidence="2" key="1">
    <citation type="journal article" date="2019" name="Sci. Rep.">
        <title>Draft genome of Tanacetum cinerariifolium, the natural source of mosquito coil.</title>
        <authorList>
            <person name="Yamashiro T."/>
            <person name="Shiraishi A."/>
            <person name="Satake H."/>
            <person name="Nakayama K."/>
        </authorList>
    </citation>
    <scope>NUCLEOTIDE SEQUENCE</scope>
</reference>
<comment type="caution">
    <text evidence="2">The sequence shown here is derived from an EMBL/GenBank/DDBJ whole genome shotgun (WGS) entry which is preliminary data.</text>
</comment>
<evidence type="ECO:0000313" key="2">
    <source>
        <dbReference type="EMBL" id="GFD52624.1"/>
    </source>
</evidence>
<proteinExistence type="predicted"/>
<feature type="compositionally biased region" description="Polar residues" evidence="1">
    <location>
        <begin position="1"/>
        <end position="14"/>
    </location>
</feature>
<feature type="region of interest" description="Disordered" evidence="1">
    <location>
        <begin position="1"/>
        <end position="26"/>
    </location>
</feature>
<accession>A0A699X7G1</accession>
<protein>
    <submittedName>
        <fullName evidence="2">Uncharacterized protein</fullName>
    </submittedName>
</protein>
<feature type="non-terminal residue" evidence="2">
    <location>
        <position position="1"/>
    </location>
</feature>
<dbReference type="EMBL" id="BKCJ011784557">
    <property type="protein sequence ID" value="GFD52624.1"/>
    <property type="molecule type" value="Genomic_DNA"/>
</dbReference>
<sequence length="59" mass="6201">VPVNSAGTPSSTIIDQDAPSPSISSSSSAFDLLVYIKALQLNLVSWKTISLLPLMIILS</sequence>
<name>A0A699X7G1_TANCI</name>
<organism evidence="2">
    <name type="scientific">Tanacetum cinerariifolium</name>
    <name type="common">Dalmatian daisy</name>
    <name type="synonym">Chrysanthemum cinerariifolium</name>
    <dbReference type="NCBI Taxonomy" id="118510"/>
    <lineage>
        <taxon>Eukaryota</taxon>
        <taxon>Viridiplantae</taxon>
        <taxon>Streptophyta</taxon>
        <taxon>Embryophyta</taxon>
        <taxon>Tracheophyta</taxon>
        <taxon>Spermatophyta</taxon>
        <taxon>Magnoliopsida</taxon>
        <taxon>eudicotyledons</taxon>
        <taxon>Gunneridae</taxon>
        <taxon>Pentapetalae</taxon>
        <taxon>asterids</taxon>
        <taxon>campanulids</taxon>
        <taxon>Asterales</taxon>
        <taxon>Asteraceae</taxon>
        <taxon>Asteroideae</taxon>
        <taxon>Anthemideae</taxon>
        <taxon>Anthemidinae</taxon>
        <taxon>Tanacetum</taxon>
    </lineage>
</organism>
<gene>
    <name evidence="2" type="ORF">Tci_924593</name>
</gene>
<evidence type="ECO:0000256" key="1">
    <source>
        <dbReference type="SAM" id="MobiDB-lite"/>
    </source>
</evidence>